<gene>
    <name evidence="6" type="ORF">EAV92_02580</name>
</gene>
<keyword evidence="3" id="KW-0238">DNA-binding</keyword>
<organism evidence="6 7">
    <name type="scientific">Cohnella candidum</name>
    <dbReference type="NCBI Taxonomy" id="2674991"/>
    <lineage>
        <taxon>Bacteria</taxon>
        <taxon>Bacillati</taxon>
        <taxon>Bacillota</taxon>
        <taxon>Bacilli</taxon>
        <taxon>Bacillales</taxon>
        <taxon>Paenibacillaceae</taxon>
        <taxon>Cohnella</taxon>
    </lineage>
</organism>
<dbReference type="Pfam" id="PF03466">
    <property type="entry name" value="LysR_substrate"/>
    <property type="match status" value="1"/>
</dbReference>
<dbReference type="PRINTS" id="PR00039">
    <property type="entry name" value="HTHLYSR"/>
</dbReference>
<keyword evidence="4" id="KW-0804">Transcription</keyword>
<dbReference type="FunFam" id="1.10.10.10:FF:000001">
    <property type="entry name" value="LysR family transcriptional regulator"/>
    <property type="match status" value="1"/>
</dbReference>
<dbReference type="GO" id="GO:0003677">
    <property type="term" value="F:DNA binding"/>
    <property type="evidence" value="ECO:0007669"/>
    <property type="project" value="UniProtKB-KW"/>
</dbReference>
<evidence type="ECO:0000313" key="6">
    <source>
        <dbReference type="EMBL" id="AYQ71567.1"/>
    </source>
</evidence>
<dbReference type="InterPro" id="IPR036388">
    <property type="entry name" value="WH-like_DNA-bd_sf"/>
</dbReference>
<dbReference type="SUPFAM" id="SSF53850">
    <property type="entry name" value="Periplasmic binding protein-like II"/>
    <property type="match status" value="1"/>
</dbReference>
<dbReference type="InterPro" id="IPR036390">
    <property type="entry name" value="WH_DNA-bd_sf"/>
</dbReference>
<dbReference type="RefSeq" id="WP_123039630.1">
    <property type="nucleotide sequence ID" value="NZ_CP033433.1"/>
</dbReference>
<keyword evidence="2" id="KW-0805">Transcription regulation</keyword>
<dbReference type="GO" id="GO:0032993">
    <property type="term" value="C:protein-DNA complex"/>
    <property type="evidence" value="ECO:0007669"/>
    <property type="project" value="TreeGrafter"/>
</dbReference>
<dbReference type="Gene3D" id="1.10.10.10">
    <property type="entry name" value="Winged helix-like DNA-binding domain superfamily/Winged helix DNA-binding domain"/>
    <property type="match status" value="1"/>
</dbReference>
<dbReference type="Proteomes" id="UP000269097">
    <property type="component" value="Chromosome"/>
</dbReference>
<dbReference type="SUPFAM" id="SSF46785">
    <property type="entry name" value="Winged helix' DNA-binding domain"/>
    <property type="match status" value="1"/>
</dbReference>
<dbReference type="Pfam" id="PF00126">
    <property type="entry name" value="HTH_1"/>
    <property type="match status" value="1"/>
</dbReference>
<dbReference type="PROSITE" id="PS50931">
    <property type="entry name" value="HTH_LYSR"/>
    <property type="match status" value="1"/>
</dbReference>
<dbReference type="Gene3D" id="3.40.190.10">
    <property type="entry name" value="Periplasmic binding protein-like II"/>
    <property type="match status" value="2"/>
</dbReference>
<sequence length="307" mass="34077">MDLDLRQLRYFIKVAEHLSFTEAANQLFVAQSAISQQIADLEDKIGTKLFVRSKRSVQLTPAGAVFLKEAEQIVTKSAEAVVKARQAESGTIGSLAVGFLAPHVRTFLPELIRRFRAKYPKIELSLNHFPIRMLKEALENGDLDVGFTAPAGLSRIDGIRTKIIRRAPYRVVLPCDHPLANRAALNLSELADEPFIIYNRQDNHVGSFHYIVQLCEKSGFTPKIASQPRFVDTVMILVEAGLGIAILPKDFEMSASSSLRFVEIEDSEDGSFELAVAWKKGNLNPSIPLFLEELEAIQPELPAAADH</sequence>
<dbReference type="InterPro" id="IPR000847">
    <property type="entry name" value="LysR_HTH_N"/>
</dbReference>
<evidence type="ECO:0000256" key="1">
    <source>
        <dbReference type="ARBA" id="ARBA00009437"/>
    </source>
</evidence>
<evidence type="ECO:0000259" key="5">
    <source>
        <dbReference type="PROSITE" id="PS50931"/>
    </source>
</evidence>
<evidence type="ECO:0000256" key="2">
    <source>
        <dbReference type="ARBA" id="ARBA00023015"/>
    </source>
</evidence>
<comment type="similarity">
    <text evidence="1">Belongs to the LysR transcriptional regulatory family.</text>
</comment>
<reference evidence="6 7" key="1">
    <citation type="submission" date="2018-10" db="EMBL/GenBank/DDBJ databases">
        <title>Genome Sequence of Cohnella sp.</title>
        <authorList>
            <person name="Srinivasan S."/>
            <person name="Kim M.K."/>
        </authorList>
    </citation>
    <scope>NUCLEOTIDE SEQUENCE [LARGE SCALE GENOMIC DNA]</scope>
    <source>
        <strain evidence="6 7">18JY8-7</strain>
    </source>
</reference>
<evidence type="ECO:0000256" key="4">
    <source>
        <dbReference type="ARBA" id="ARBA00023163"/>
    </source>
</evidence>
<dbReference type="CDD" id="cd08414">
    <property type="entry name" value="PBP2_LTTR_aromatics_like"/>
    <property type="match status" value="1"/>
</dbReference>
<name>A0A3G3JUN3_9BACL</name>
<dbReference type="EMBL" id="CP033433">
    <property type="protein sequence ID" value="AYQ71567.1"/>
    <property type="molecule type" value="Genomic_DNA"/>
</dbReference>
<keyword evidence="7" id="KW-1185">Reference proteome</keyword>
<protein>
    <submittedName>
        <fullName evidence="6">LysR family transcriptional regulator</fullName>
    </submittedName>
</protein>
<proteinExistence type="inferred from homology"/>
<dbReference type="InterPro" id="IPR005119">
    <property type="entry name" value="LysR_subst-bd"/>
</dbReference>
<feature type="domain" description="HTH lysR-type" evidence="5">
    <location>
        <begin position="3"/>
        <end position="60"/>
    </location>
</feature>
<evidence type="ECO:0000313" key="7">
    <source>
        <dbReference type="Proteomes" id="UP000269097"/>
    </source>
</evidence>
<dbReference type="GO" id="GO:0003700">
    <property type="term" value="F:DNA-binding transcription factor activity"/>
    <property type="evidence" value="ECO:0007669"/>
    <property type="project" value="InterPro"/>
</dbReference>
<accession>A0A3G3JUN3</accession>
<dbReference type="KEGG" id="coh:EAV92_02580"/>
<evidence type="ECO:0000256" key="3">
    <source>
        <dbReference type="ARBA" id="ARBA00023125"/>
    </source>
</evidence>
<dbReference type="AlphaFoldDB" id="A0A3G3JUN3"/>
<dbReference type="PANTHER" id="PTHR30346">
    <property type="entry name" value="TRANSCRIPTIONAL DUAL REGULATOR HCAR-RELATED"/>
    <property type="match status" value="1"/>
</dbReference>
<dbReference type="PANTHER" id="PTHR30346:SF0">
    <property type="entry name" value="HCA OPERON TRANSCRIPTIONAL ACTIVATOR HCAR"/>
    <property type="match status" value="1"/>
</dbReference>